<dbReference type="EMBL" id="MAYW01000405">
    <property type="protein sequence ID" value="ODS29703.1"/>
    <property type="molecule type" value="Genomic_DNA"/>
</dbReference>
<keyword evidence="1" id="KW-0812">Transmembrane</keyword>
<evidence type="ECO:0000313" key="2">
    <source>
        <dbReference type="EMBL" id="ODS29703.1"/>
    </source>
</evidence>
<evidence type="ECO:0000256" key="1">
    <source>
        <dbReference type="SAM" id="Phobius"/>
    </source>
</evidence>
<dbReference type="Pfam" id="PF10947">
    <property type="entry name" value="DUF2628"/>
    <property type="match status" value="1"/>
</dbReference>
<feature type="transmembrane region" description="Helical" evidence="1">
    <location>
        <begin position="65"/>
        <end position="83"/>
    </location>
</feature>
<sequence>MKQFNVYENPSGMKEAVKQGWSWPGFFFNWIWCFVKKMSGLGFGVLGAFFGVGILSGILEMSEAYGLSILVNFAGIGISIWVGSNGNEKRQENLVGRGFELKTTVSASNPEGAIAMYVKENQD</sequence>
<dbReference type="InterPro" id="IPR024399">
    <property type="entry name" value="DUF2628"/>
</dbReference>
<gene>
    <name evidence="2" type="ORF">SCARUB_05198</name>
</gene>
<protein>
    <recommendedName>
        <fullName evidence="4">DUF2628 domain-containing protein</fullName>
    </recommendedName>
</protein>
<keyword evidence="1" id="KW-1133">Transmembrane helix</keyword>
<evidence type="ECO:0008006" key="4">
    <source>
        <dbReference type="Google" id="ProtNLM"/>
    </source>
</evidence>
<dbReference type="PATRIC" id="fig|1872076.5.peg.6254"/>
<dbReference type="AlphaFoldDB" id="A0A1E3X1Y0"/>
<dbReference type="Proteomes" id="UP000094056">
    <property type="component" value="Unassembled WGS sequence"/>
</dbReference>
<comment type="caution">
    <text evidence="2">The sequence shown here is derived from an EMBL/GenBank/DDBJ whole genome shotgun (WGS) entry which is preliminary data.</text>
</comment>
<keyword evidence="1" id="KW-0472">Membrane</keyword>
<feature type="transmembrane region" description="Helical" evidence="1">
    <location>
        <begin position="40"/>
        <end position="59"/>
    </location>
</feature>
<proteinExistence type="predicted"/>
<reference evidence="2 3" key="1">
    <citation type="submission" date="2016-07" db="EMBL/GenBank/DDBJ databases">
        <title>Draft genome of Scalindua rubra, obtained from a brine-seawater interface in the Red Sea, sheds light on salt adaptation in anammox bacteria.</title>
        <authorList>
            <person name="Speth D.R."/>
            <person name="Lagkouvardos I."/>
            <person name="Wang Y."/>
            <person name="Qian P.-Y."/>
            <person name="Dutilh B.E."/>
            <person name="Jetten M.S."/>
        </authorList>
    </citation>
    <scope>NUCLEOTIDE SEQUENCE [LARGE SCALE GENOMIC DNA]</scope>
    <source>
        <strain evidence="2">BSI-1</strain>
    </source>
</reference>
<organism evidence="2 3">
    <name type="scientific">Candidatus Scalindua rubra</name>
    <dbReference type="NCBI Taxonomy" id="1872076"/>
    <lineage>
        <taxon>Bacteria</taxon>
        <taxon>Pseudomonadati</taxon>
        <taxon>Planctomycetota</taxon>
        <taxon>Candidatus Brocadiia</taxon>
        <taxon>Candidatus Brocadiales</taxon>
        <taxon>Candidatus Scalinduaceae</taxon>
        <taxon>Candidatus Scalindua</taxon>
    </lineage>
</organism>
<accession>A0A1E3X1Y0</accession>
<evidence type="ECO:0000313" key="3">
    <source>
        <dbReference type="Proteomes" id="UP000094056"/>
    </source>
</evidence>
<name>A0A1E3X1Y0_9BACT</name>